<dbReference type="RefSeq" id="WP_133402949.1">
    <property type="nucleotide sequence ID" value="NZ_SMTK01000002.1"/>
</dbReference>
<dbReference type="AlphaFoldDB" id="A0A4R5TZ90"/>
<evidence type="ECO:0000256" key="1">
    <source>
        <dbReference type="SAM" id="MobiDB-lite"/>
    </source>
</evidence>
<reference evidence="2 3" key="1">
    <citation type="submission" date="2019-03" db="EMBL/GenBank/DDBJ databases">
        <title>Arthrobacter sp. nov., an bacterium isolated from biocrust in Mu Us Desert.</title>
        <authorList>
            <person name="Lixiong L."/>
        </authorList>
    </citation>
    <scope>NUCLEOTIDE SEQUENCE [LARGE SCALE GENOMIC DNA]</scope>
    <source>
        <strain evidence="2 3">SLN-3</strain>
    </source>
</reference>
<proteinExistence type="predicted"/>
<accession>A0A4R5TZ90</accession>
<dbReference type="OrthoDB" id="3917742at2"/>
<evidence type="ECO:0000313" key="3">
    <source>
        <dbReference type="Proteomes" id="UP000295411"/>
    </source>
</evidence>
<feature type="region of interest" description="Disordered" evidence="1">
    <location>
        <begin position="708"/>
        <end position="729"/>
    </location>
</feature>
<dbReference type="Proteomes" id="UP000295411">
    <property type="component" value="Unassembled WGS sequence"/>
</dbReference>
<organism evidence="2 3">
    <name type="scientific">Arthrobacter crusticola</name>
    <dbReference type="NCBI Taxonomy" id="2547960"/>
    <lineage>
        <taxon>Bacteria</taxon>
        <taxon>Bacillati</taxon>
        <taxon>Actinomycetota</taxon>
        <taxon>Actinomycetes</taxon>
        <taxon>Micrococcales</taxon>
        <taxon>Micrococcaceae</taxon>
        <taxon>Arthrobacter</taxon>
    </lineage>
</organism>
<evidence type="ECO:0000313" key="2">
    <source>
        <dbReference type="EMBL" id="TDK26589.1"/>
    </source>
</evidence>
<dbReference type="EMBL" id="SMTK01000002">
    <property type="protein sequence ID" value="TDK26589.1"/>
    <property type="molecule type" value="Genomic_DNA"/>
</dbReference>
<comment type="caution">
    <text evidence="2">The sequence shown here is derived from an EMBL/GenBank/DDBJ whole genome shotgun (WGS) entry which is preliminary data.</text>
</comment>
<keyword evidence="3" id="KW-1185">Reference proteome</keyword>
<gene>
    <name evidence="2" type="ORF">E2F48_05210</name>
</gene>
<name>A0A4R5TZ90_9MICC</name>
<sequence length="729" mass="79785">MVTLATEQNPYPGADDAVWTRRLALAIADYSGWTIETAEDIAAYFVRPKNFLSRSGDRYQLNTAAVSKKSFGSTVTHHILTARVHGFMGSPTEYNERVRSAFTAPAAPGAEGMQLPKLVTQYGEAGEPLALLQTAEIIDEDDARTLIAQSATAMGAANKHRPWDLHGELLLHGQEEPSMHAVMQRRFRAKDGTEYVVTDPMAIIGNNRSQARQECLGILEGTHFGFIPGIEHWMPSGEETDTEYSRSAIWVPKMARLLKQAWEEVPSDLPPDHPRRKAHRRARAAGQLAVVPAQFILKVTDPDGNPVQHFERVVWEPNRTSHRRQPLQYDPHERATAEVRAVLAAYVDQGILAAAEAEWLAGDAPAPDEIISMGAATNADLRDLRDLRLWKVLFPGNRSGSADLVHRTLGEPPVRQTRLEHVRQRLRLVTAAISVGYGPEPWSERVNDGQLSSKAIADGWTPSDRSAAQLLRAAARPASGGPEALEEFLITRGLNWLAFHGLYVADRGSIGMGQKTQGLVRRSSGNVRKALLSNPAQALGLFREMRRASGKIGSRSSPVRQVDEAGAPIAGTVADAHWFLEHFPKNARNASDPDPGQTRRRQPTKIELLHTAREKFVAYTFDELLPAVKGTFDAAGDLALAAAAAGQPALDDDATGTSERLNRAFIAVRQDAGHLQVVLNDLKAPQAILTEESASALLIVQDIGEDEDLDYEYADEPDEDDDATGWAAS</sequence>
<feature type="compositionally biased region" description="Acidic residues" evidence="1">
    <location>
        <begin position="708"/>
        <end position="723"/>
    </location>
</feature>
<protein>
    <submittedName>
        <fullName evidence="2">Uncharacterized protein</fullName>
    </submittedName>
</protein>